<evidence type="ECO:0000256" key="5">
    <source>
        <dbReference type="PROSITE-ProRule" id="PRU00205"/>
    </source>
</evidence>
<reference evidence="8 9" key="1">
    <citation type="submission" date="2010-05" db="EMBL/GenBank/DDBJ databases">
        <title>The Genome Sequence of Thecamonas trahens ATCC 50062.</title>
        <authorList>
            <consortium name="The Broad Institute Genome Sequencing Platform"/>
            <person name="Russ C."/>
            <person name="Cuomo C."/>
            <person name="Shea T."/>
            <person name="Young S.K."/>
            <person name="Zeng Q."/>
            <person name="Koehrsen M."/>
            <person name="Haas B."/>
            <person name="Borodovsky M."/>
            <person name="Guigo R."/>
            <person name="Alvarado L."/>
            <person name="Berlin A."/>
            <person name="Bochicchio J."/>
            <person name="Borenstein D."/>
            <person name="Chapman S."/>
            <person name="Chen Z."/>
            <person name="Freedman E."/>
            <person name="Gellesch M."/>
            <person name="Goldberg J."/>
            <person name="Griggs A."/>
            <person name="Gujja S."/>
            <person name="Heilman E."/>
            <person name="Heiman D."/>
            <person name="Hepburn T."/>
            <person name="Howarth C."/>
            <person name="Jen D."/>
            <person name="Larson L."/>
            <person name="Mehta T."/>
            <person name="Park D."/>
            <person name="Pearson M."/>
            <person name="Roberts A."/>
            <person name="Saif S."/>
            <person name="Shenoy N."/>
            <person name="Sisk P."/>
            <person name="Stolte C."/>
            <person name="Sykes S."/>
            <person name="Thomson T."/>
            <person name="Walk T."/>
            <person name="White J."/>
            <person name="Yandava C."/>
            <person name="Burger G."/>
            <person name="Gray M.W."/>
            <person name="Holland P.W.H."/>
            <person name="King N."/>
            <person name="Lang F.B.F."/>
            <person name="Roger A.J."/>
            <person name="Ruiz-Trillo I."/>
            <person name="Lander E."/>
            <person name="Nusbaum C."/>
        </authorList>
    </citation>
    <scope>NUCLEOTIDE SEQUENCE [LARGE SCALE GENOMIC DNA]</scope>
    <source>
        <strain evidence="8 9">ATCC 50062</strain>
    </source>
</reference>
<organism evidence="8 9">
    <name type="scientific">Thecamonas trahens ATCC 50062</name>
    <dbReference type="NCBI Taxonomy" id="461836"/>
    <lineage>
        <taxon>Eukaryota</taxon>
        <taxon>Apusozoa</taxon>
        <taxon>Apusomonadida</taxon>
        <taxon>Apusomonadidae</taxon>
        <taxon>Thecamonas</taxon>
    </lineage>
</organism>
<dbReference type="PROSITE" id="PS50922">
    <property type="entry name" value="TLC"/>
    <property type="match status" value="1"/>
</dbReference>
<dbReference type="PANTHER" id="PTHR13439">
    <property type="entry name" value="CT120 PROTEIN"/>
    <property type="match status" value="1"/>
</dbReference>
<proteinExistence type="predicted"/>
<dbReference type="AlphaFoldDB" id="A0A0L0DQ45"/>
<dbReference type="GO" id="GO:0055088">
    <property type="term" value="P:lipid homeostasis"/>
    <property type="evidence" value="ECO:0007669"/>
    <property type="project" value="TreeGrafter"/>
</dbReference>
<dbReference type="GO" id="GO:0016020">
    <property type="term" value="C:membrane"/>
    <property type="evidence" value="ECO:0007669"/>
    <property type="project" value="UniProtKB-SubCell"/>
</dbReference>
<feature type="transmembrane region" description="Helical" evidence="6">
    <location>
        <begin position="166"/>
        <end position="190"/>
    </location>
</feature>
<evidence type="ECO:0000256" key="1">
    <source>
        <dbReference type="ARBA" id="ARBA00004141"/>
    </source>
</evidence>
<accession>A0A0L0DQ45</accession>
<evidence type="ECO:0000313" key="9">
    <source>
        <dbReference type="Proteomes" id="UP000054408"/>
    </source>
</evidence>
<keyword evidence="9" id="KW-1185">Reference proteome</keyword>
<evidence type="ECO:0000256" key="3">
    <source>
        <dbReference type="ARBA" id="ARBA00022989"/>
    </source>
</evidence>
<evidence type="ECO:0000313" key="8">
    <source>
        <dbReference type="EMBL" id="KNC54390.1"/>
    </source>
</evidence>
<feature type="transmembrane region" description="Helical" evidence="6">
    <location>
        <begin position="142"/>
        <end position="160"/>
    </location>
</feature>
<feature type="domain" description="TLC" evidence="7">
    <location>
        <begin position="72"/>
        <end position="259"/>
    </location>
</feature>
<evidence type="ECO:0000256" key="2">
    <source>
        <dbReference type="ARBA" id="ARBA00022692"/>
    </source>
</evidence>
<evidence type="ECO:0000259" key="7">
    <source>
        <dbReference type="PROSITE" id="PS50922"/>
    </source>
</evidence>
<dbReference type="Proteomes" id="UP000054408">
    <property type="component" value="Unassembled WGS sequence"/>
</dbReference>
<sequence>MEFVRNRDAHPWPGHELEFGLVGTVAGFVVYAVIAWLIKAVTGIPWRSGDLEKDAARKIKPRFKALSILDQDALYGMHWELRSCIHSLTAPYLALWIMVYASPEILVDPVTTTSWYMVLLLSVDVGYYCYDMFWMVYYKGEFDIIFFAHHVVALSTYGPVLFTGTFVGIGAVTYLYHIPTVVGNILTYYTNARKERSIGHKLFTAFILLLWIPCRFGATVATGYVVYVHWTVISLMPKFQIFSVIVFAVGFMALFNTVAFVQYSQRLMRSFGSERKVEETKQD</sequence>
<dbReference type="RefSeq" id="XP_013753689.1">
    <property type="nucleotide sequence ID" value="XM_013898235.1"/>
</dbReference>
<keyword evidence="2 5" id="KW-0812">Transmembrane</keyword>
<comment type="subcellular location">
    <subcellularLocation>
        <location evidence="1">Membrane</location>
        <topology evidence="1">Multi-pass membrane protein</topology>
    </subcellularLocation>
</comment>
<dbReference type="InterPro" id="IPR006634">
    <property type="entry name" value="TLC-dom"/>
</dbReference>
<dbReference type="GeneID" id="25568416"/>
<dbReference type="EMBL" id="GL349489">
    <property type="protein sequence ID" value="KNC54390.1"/>
    <property type="molecule type" value="Genomic_DNA"/>
</dbReference>
<feature type="transmembrane region" description="Helical" evidence="6">
    <location>
        <begin position="113"/>
        <end position="130"/>
    </location>
</feature>
<keyword evidence="4 5" id="KW-0472">Membrane</keyword>
<feature type="transmembrane region" description="Helical" evidence="6">
    <location>
        <begin position="202"/>
        <end position="227"/>
    </location>
</feature>
<dbReference type="InterPro" id="IPR050846">
    <property type="entry name" value="TLCD"/>
</dbReference>
<evidence type="ECO:0000256" key="4">
    <source>
        <dbReference type="ARBA" id="ARBA00023136"/>
    </source>
</evidence>
<feature type="transmembrane region" description="Helical" evidence="6">
    <location>
        <begin position="239"/>
        <end position="261"/>
    </location>
</feature>
<evidence type="ECO:0000256" key="6">
    <source>
        <dbReference type="SAM" id="Phobius"/>
    </source>
</evidence>
<feature type="transmembrane region" description="Helical" evidence="6">
    <location>
        <begin position="84"/>
        <end position="101"/>
    </location>
</feature>
<gene>
    <name evidence="8" type="ORF">AMSG_10110</name>
</gene>
<feature type="transmembrane region" description="Helical" evidence="6">
    <location>
        <begin position="20"/>
        <end position="38"/>
    </location>
</feature>
<name>A0A0L0DQ45_THETB</name>
<protein>
    <recommendedName>
        <fullName evidence="7">TLC domain-containing protein</fullName>
    </recommendedName>
</protein>
<dbReference type="Pfam" id="PF03798">
    <property type="entry name" value="TRAM_LAG1_CLN8"/>
    <property type="match status" value="1"/>
</dbReference>
<keyword evidence="3 6" id="KW-1133">Transmembrane helix</keyword>